<evidence type="ECO:0000313" key="3">
    <source>
        <dbReference type="Proteomes" id="UP001229421"/>
    </source>
</evidence>
<protein>
    <submittedName>
        <fullName evidence="2">Uncharacterized protein</fullName>
    </submittedName>
</protein>
<evidence type="ECO:0000313" key="2">
    <source>
        <dbReference type="EMBL" id="KAK1414765.1"/>
    </source>
</evidence>
<dbReference type="AlphaFoldDB" id="A0AAD8NG26"/>
<gene>
    <name evidence="2" type="ORF">QVD17_30521</name>
</gene>
<proteinExistence type="predicted"/>
<comment type="caution">
    <text evidence="2">The sequence shown here is derived from an EMBL/GenBank/DDBJ whole genome shotgun (WGS) entry which is preliminary data.</text>
</comment>
<sequence length="74" mass="8111">MDLRPSKSSSSVIVGLRPSKSSSSVIVFFHPKAGFKIEIWAAEVVTRYDVGGGELEDGRHNSEQSRIEIEVGLH</sequence>
<feature type="compositionally biased region" description="Basic and acidic residues" evidence="1">
    <location>
        <begin position="56"/>
        <end position="74"/>
    </location>
</feature>
<dbReference type="EMBL" id="JAUHHV010000008">
    <property type="protein sequence ID" value="KAK1414765.1"/>
    <property type="molecule type" value="Genomic_DNA"/>
</dbReference>
<evidence type="ECO:0000256" key="1">
    <source>
        <dbReference type="SAM" id="MobiDB-lite"/>
    </source>
</evidence>
<feature type="region of interest" description="Disordered" evidence="1">
    <location>
        <begin position="52"/>
        <end position="74"/>
    </location>
</feature>
<keyword evidence="3" id="KW-1185">Reference proteome</keyword>
<reference evidence="2" key="1">
    <citation type="journal article" date="2023" name="bioRxiv">
        <title>Improved chromosome-level genome assembly for marigold (Tagetes erecta).</title>
        <authorList>
            <person name="Jiang F."/>
            <person name="Yuan L."/>
            <person name="Wang S."/>
            <person name="Wang H."/>
            <person name="Xu D."/>
            <person name="Wang A."/>
            <person name="Fan W."/>
        </authorList>
    </citation>
    <scope>NUCLEOTIDE SEQUENCE</scope>
    <source>
        <strain evidence="2">WSJ</strain>
        <tissue evidence="2">Leaf</tissue>
    </source>
</reference>
<name>A0AAD8NG26_TARER</name>
<dbReference type="Proteomes" id="UP001229421">
    <property type="component" value="Unassembled WGS sequence"/>
</dbReference>
<accession>A0AAD8NG26</accession>
<organism evidence="2 3">
    <name type="scientific">Tagetes erecta</name>
    <name type="common">African marigold</name>
    <dbReference type="NCBI Taxonomy" id="13708"/>
    <lineage>
        <taxon>Eukaryota</taxon>
        <taxon>Viridiplantae</taxon>
        <taxon>Streptophyta</taxon>
        <taxon>Embryophyta</taxon>
        <taxon>Tracheophyta</taxon>
        <taxon>Spermatophyta</taxon>
        <taxon>Magnoliopsida</taxon>
        <taxon>eudicotyledons</taxon>
        <taxon>Gunneridae</taxon>
        <taxon>Pentapetalae</taxon>
        <taxon>asterids</taxon>
        <taxon>campanulids</taxon>
        <taxon>Asterales</taxon>
        <taxon>Asteraceae</taxon>
        <taxon>Asteroideae</taxon>
        <taxon>Heliantheae alliance</taxon>
        <taxon>Tageteae</taxon>
        <taxon>Tagetes</taxon>
    </lineage>
</organism>